<evidence type="ECO:0000256" key="1">
    <source>
        <dbReference type="ARBA" id="ARBA00004613"/>
    </source>
</evidence>
<evidence type="ECO:0000313" key="10">
    <source>
        <dbReference type="Proteomes" id="UP000188268"/>
    </source>
</evidence>
<keyword evidence="3 7" id="KW-0217">Developmental protein</keyword>
<evidence type="ECO:0000256" key="4">
    <source>
        <dbReference type="ARBA" id="ARBA00022525"/>
    </source>
</evidence>
<comment type="similarity">
    <text evidence="2 7">Belongs to the plant cysteine rich small secretory peptide family. Epidermal patterning factor subfamily.</text>
</comment>
<dbReference type="EMBL" id="AWWV01014988">
    <property type="protein sequence ID" value="OMO54338.1"/>
    <property type="molecule type" value="Genomic_DNA"/>
</dbReference>
<organism evidence="9 10">
    <name type="scientific">Corchorus capsularis</name>
    <name type="common">Jute</name>
    <dbReference type="NCBI Taxonomy" id="210143"/>
    <lineage>
        <taxon>Eukaryota</taxon>
        <taxon>Viridiplantae</taxon>
        <taxon>Streptophyta</taxon>
        <taxon>Embryophyta</taxon>
        <taxon>Tracheophyta</taxon>
        <taxon>Spermatophyta</taxon>
        <taxon>Magnoliopsida</taxon>
        <taxon>eudicotyledons</taxon>
        <taxon>Gunneridae</taxon>
        <taxon>Pentapetalae</taxon>
        <taxon>rosids</taxon>
        <taxon>malvids</taxon>
        <taxon>Malvales</taxon>
        <taxon>Malvaceae</taxon>
        <taxon>Grewioideae</taxon>
        <taxon>Apeibeae</taxon>
        <taxon>Corchorus</taxon>
    </lineage>
</organism>
<evidence type="ECO:0000256" key="5">
    <source>
        <dbReference type="ARBA" id="ARBA00022729"/>
    </source>
</evidence>
<evidence type="ECO:0000256" key="7">
    <source>
        <dbReference type="RuleBase" id="RU367102"/>
    </source>
</evidence>
<comment type="subcellular location">
    <subcellularLocation>
        <location evidence="1 7">Secreted</location>
    </subcellularLocation>
</comment>
<accession>A0A1R3G8B9</accession>
<dbReference type="GO" id="GO:0010052">
    <property type="term" value="P:guard cell differentiation"/>
    <property type="evidence" value="ECO:0007669"/>
    <property type="project" value="UniProtKB-UniRule"/>
</dbReference>
<dbReference type="Proteomes" id="UP000188268">
    <property type="component" value="Unassembled WGS sequence"/>
</dbReference>
<dbReference type="AlphaFoldDB" id="A0A1R3G8B9"/>
<reference evidence="9 10" key="1">
    <citation type="submission" date="2013-09" db="EMBL/GenBank/DDBJ databases">
        <title>Corchorus capsularis genome sequencing.</title>
        <authorList>
            <person name="Alam M."/>
            <person name="Haque M.S."/>
            <person name="Islam M.S."/>
            <person name="Emdad E.M."/>
            <person name="Islam M.M."/>
            <person name="Ahmed B."/>
            <person name="Halim A."/>
            <person name="Hossen Q.M.M."/>
            <person name="Hossain M.Z."/>
            <person name="Ahmed R."/>
            <person name="Khan M.M."/>
            <person name="Islam R."/>
            <person name="Rashid M.M."/>
            <person name="Khan S.A."/>
            <person name="Rahman M.S."/>
            <person name="Alam M."/>
        </authorList>
    </citation>
    <scope>NUCLEOTIDE SEQUENCE [LARGE SCALE GENOMIC DNA]</scope>
    <source>
        <strain evidence="10">cv. CVL-1</strain>
        <tissue evidence="9">Whole seedling</tissue>
    </source>
</reference>
<dbReference type="PANTHER" id="PTHR33109">
    <property type="entry name" value="EPIDERMAL PATTERNING FACTOR-LIKE PROTEIN 4"/>
    <property type="match status" value="1"/>
</dbReference>
<keyword evidence="5" id="KW-0732">Signal</keyword>
<dbReference type="Gramene" id="OMO54338">
    <property type="protein sequence ID" value="OMO54338"/>
    <property type="gene ID" value="CCACVL1_27881"/>
</dbReference>
<keyword evidence="6" id="KW-1015">Disulfide bond</keyword>
<proteinExistence type="inferred from homology"/>
<keyword evidence="4 7" id="KW-0964">Secreted</keyword>
<comment type="caution">
    <text evidence="9">The sequence shown here is derived from an EMBL/GenBank/DDBJ whole genome shotgun (WGS) entry which is preliminary data.</text>
</comment>
<dbReference type="OrthoDB" id="1874659at2759"/>
<keyword evidence="10" id="KW-1185">Reference proteome</keyword>
<evidence type="ECO:0000313" key="9">
    <source>
        <dbReference type="EMBL" id="OMO54338.1"/>
    </source>
</evidence>
<feature type="transmembrane region" description="Helical" evidence="8">
    <location>
        <begin position="12"/>
        <end position="39"/>
    </location>
</feature>
<dbReference type="Pfam" id="PF17181">
    <property type="entry name" value="EPF"/>
    <property type="match status" value="1"/>
</dbReference>
<keyword evidence="8" id="KW-1133">Transmembrane helix</keyword>
<dbReference type="InterPro" id="IPR039455">
    <property type="entry name" value="EPFL"/>
</dbReference>
<name>A0A1R3G8B9_COCAP</name>
<evidence type="ECO:0000256" key="6">
    <source>
        <dbReference type="ARBA" id="ARBA00023157"/>
    </source>
</evidence>
<protein>
    <recommendedName>
        <fullName evidence="7">Epidermal patterning factor-like protein</fullName>
    </recommendedName>
</protein>
<evidence type="ECO:0000256" key="3">
    <source>
        <dbReference type="ARBA" id="ARBA00022473"/>
    </source>
</evidence>
<dbReference type="GO" id="GO:0005576">
    <property type="term" value="C:extracellular region"/>
    <property type="evidence" value="ECO:0007669"/>
    <property type="project" value="UniProtKB-SubCell"/>
</dbReference>
<comment type="function">
    <text evidence="7">Controls stomatal patterning.</text>
</comment>
<evidence type="ECO:0000256" key="8">
    <source>
        <dbReference type="SAM" id="Phobius"/>
    </source>
</evidence>
<keyword evidence="8" id="KW-0812">Transmembrane</keyword>
<keyword evidence="8" id="KW-0472">Membrane</keyword>
<evidence type="ECO:0000256" key="2">
    <source>
        <dbReference type="ARBA" id="ARBA00008127"/>
    </source>
</evidence>
<gene>
    <name evidence="9" type="ORF">CCACVL1_27881</name>
</gene>
<sequence length="114" mass="12524">MAPSSKTCPNNGLLKVAITVIFIFTAVLTFLPLSAVGTLNSGESDERKMVLGSKPPGCVNKCLSCRPCMATLVIPSHQSWKKNTFRSAKYNADKDDSYYLLSWKCKCGDKLFQP</sequence>
<dbReference type="OMA" id="FRQSKMV"/>
<dbReference type="STRING" id="210143.A0A1R3G8B9"/>
<dbReference type="PANTHER" id="PTHR33109:SF60">
    <property type="entry name" value="EPIDERMAL PATTERNING FACTOR-LIKE PROTEIN 8"/>
    <property type="match status" value="1"/>
</dbReference>